<protein>
    <recommendedName>
        <fullName evidence="2">DUF8135 domain-containing protein</fullName>
    </recommendedName>
</protein>
<evidence type="ECO:0000313" key="3">
    <source>
        <dbReference type="EMBL" id="MXR22054.1"/>
    </source>
</evidence>
<dbReference type="RefSeq" id="WP_159527449.1">
    <property type="nucleotide sequence ID" value="NZ_WUUU01000192.1"/>
</dbReference>
<keyword evidence="4" id="KW-1185">Reference proteome</keyword>
<reference evidence="3 4" key="1">
    <citation type="submission" date="2019-12" db="EMBL/GenBank/DDBJ databases">
        <title>Isolation and characterization of three novel carbon monoxide-oxidizing members of Halobacteria from salione crusts and soils.</title>
        <authorList>
            <person name="Myers M.R."/>
            <person name="King G.M."/>
        </authorList>
    </citation>
    <scope>NUCLEOTIDE SEQUENCE [LARGE SCALE GENOMIC DNA]</scope>
    <source>
        <strain evidence="3 4">PCN9</strain>
    </source>
</reference>
<feature type="compositionally biased region" description="Basic and acidic residues" evidence="1">
    <location>
        <begin position="87"/>
        <end position="97"/>
    </location>
</feature>
<dbReference type="EMBL" id="WUUU01000192">
    <property type="protein sequence ID" value="MXR22054.1"/>
    <property type="molecule type" value="Genomic_DNA"/>
</dbReference>
<dbReference type="Proteomes" id="UP000471521">
    <property type="component" value="Unassembled WGS sequence"/>
</dbReference>
<feature type="compositionally biased region" description="Basic and acidic residues" evidence="1">
    <location>
        <begin position="11"/>
        <end position="23"/>
    </location>
</feature>
<gene>
    <name evidence="3" type="ORF">GRX66_16155</name>
</gene>
<organism evidence="3 4">
    <name type="scientific">Halobacterium bonnevillei</name>
    <dbReference type="NCBI Taxonomy" id="2692200"/>
    <lineage>
        <taxon>Archaea</taxon>
        <taxon>Methanobacteriati</taxon>
        <taxon>Methanobacteriota</taxon>
        <taxon>Stenosarchaea group</taxon>
        <taxon>Halobacteria</taxon>
        <taxon>Halobacteriales</taxon>
        <taxon>Halobacteriaceae</taxon>
        <taxon>Halobacterium</taxon>
    </lineage>
</organism>
<dbReference type="OrthoDB" id="204982at2157"/>
<evidence type="ECO:0000256" key="1">
    <source>
        <dbReference type="SAM" id="MobiDB-lite"/>
    </source>
</evidence>
<dbReference type="AlphaFoldDB" id="A0A6B0SJS7"/>
<name>A0A6B0SJS7_9EURY</name>
<evidence type="ECO:0000259" key="2">
    <source>
        <dbReference type="Pfam" id="PF26456"/>
    </source>
</evidence>
<feature type="region of interest" description="Disordered" evidence="1">
    <location>
        <begin position="1"/>
        <end position="102"/>
    </location>
</feature>
<dbReference type="Pfam" id="PF26456">
    <property type="entry name" value="DUF8135"/>
    <property type="match status" value="1"/>
</dbReference>
<dbReference type="InterPro" id="IPR058448">
    <property type="entry name" value="DUF8135"/>
</dbReference>
<proteinExistence type="predicted"/>
<feature type="compositionally biased region" description="Acidic residues" evidence="1">
    <location>
        <begin position="1"/>
        <end position="10"/>
    </location>
</feature>
<feature type="domain" description="DUF8135" evidence="2">
    <location>
        <begin position="152"/>
        <end position="200"/>
    </location>
</feature>
<accession>A0A6B0SJS7</accession>
<sequence length="211" mass="22864">MPDDEPDEDDQRERDDEFGRSDESLSDDEPSDEFPAGEQDEPSPELSPADVTPDPASTGDLPGEDSDDAGGDGGAGDPEGSAPLSDLRADVEERRETETDDDLAEFFTEMDVGGVDEDTVWEELSTAAETPSVGPETAVPGDKDVQDTREVTVVEKRLCHGCQHFSDPPETACTHDGTTIEAEVDVDHFRVVDCPIVAEREDVEEMETSDF</sequence>
<comment type="caution">
    <text evidence="3">The sequence shown here is derived from an EMBL/GenBank/DDBJ whole genome shotgun (WGS) entry which is preliminary data.</text>
</comment>
<evidence type="ECO:0000313" key="4">
    <source>
        <dbReference type="Proteomes" id="UP000471521"/>
    </source>
</evidence>